<sequence length="196" mass="21698">MNNDLPDVVGEVKGIRTIFNKETQSIQRITVTIMIENYVRMKQSSASVLDGLAIAKLLDELLIASGVEPKVLLSTNVNPKTNRSANDPIEPPVSAGYNGEEDLTVEEGFDTKLDNSDINGLPQSLDLSLLQLLSLLFELVGAYDVGKLNLELEVRMISVCIQLGFKDQPDTDTLLCKVFYQDIHRIGMTKEDKESQ</sequence>
<name>A0ABQ7LE31_BRACM</name>
<feature type="non-terminal residue" evidence="1">
    <location>
        <position position="196"/>
    </location>
</feature>
<reference evidence="1 2" key="1">
    <citation type="submission" date="2021-03" db="EMBL/GenBank/DDBJ databases">
        <authorList>
            <person name="King G.J."/>
            <person name="Bancroft I."/>
            <person name="Baten A."/>
            <person name="Bloomfield J."/>
            <person name="Borpatragohain P."/>
            <person name="He Z."/>
            <person name="Irish N."/>
            <person name="Irwin J."/>
            <person name="Liu K."/>
            <person name="Mauleon R.P."/>
            <person name="Moore J."/>
            <person name="Morris R."/>
            <person name="Ostergaard L."/>
            <person name="Wang B."/>
            <person name="Wells R."/>
        </authorList>
    </citation>
    <scope>NUCLEOTIDE SEQUENCE [LARGE SCALE GENOMIC DNA]</scope>
    <source>
        <strain evidence="1">R-o-18</strain>
        <tissue evidence="1">Leaf</tissue>
    </source>
</reference>
<evidence type="ECO:0000313" key="2">
    <source>
        <dbReference type="Proteomes" id="UP000823674"/>
    </source>
</evidence>
<keyword evidence="2" id="KW-1185">Reference proteome</keyword>
<evidence type="ECO:0000313" key="1">
    <source>
        <dbReference type="EMBL" id="KAG5384842.1"/>
    </source>
</evidence>
<comment type="caution">
    <text evidence="1">The sequence shown here is derived from an EMBL/GenBank/DDBJ whole genome shotgun (WGS) entry which is preliminary data.</text>
</comment>
<organism evidence="1 2">
    <name type="scientific">Brassica rapa subsp. trilocularis</name>
    <dbReference type="NCBI Taxonomy" id="1813537"/>
    <lineage>
        <taxon>Eukaryota</taxon>
        <taxon>Viridiplantae</taxon>
        <taxon>Streptophyta</taxon>
        <taxon>Embryophyta</taxon>
        <taxon>Tracheophyta</taxon>
        <taxon>Spermatophyta</taxon>
        <taxon>Magnoliopsida</taxon>
        <taxon>eudicotyledons</taxon>
        <taxon>Gunneridae</taxon>
        <taxon>Pentapetalae</taxon>
        <taxon>rosids</taxon>
        <taxon>malvids</taxon>
        <taxon>Brassicales</taxon>
        <taxon>Brassicaceae</taxon>
        <taxon>Brassiceae</taxon>
        <taxon>Brassica</taxon>
    </lineage>
</organism>
<protein>
    <submittedName>
        <fullName evidence="1">Uncharacterized protein</fullName>
    </submittedName>
</protein>
<proteinExistence type="predicted"/>
<gene>
    <name evidence="1" type="primary">A09g512250.1_BraROA</name>
    <name evidence="1" type="ORF">IGI04_036312</name>
</gene>
<dbReference type="Proteomes" id="UP000823674">
    <property type="component" value="Chromosome A09"/>
</dbReference>
<dbReference type="EMBL" id="JADBGQ010000008">
    <property type="protein sequence ID" value="KAG5384842.1"/>
    <property type="molecule type" value="Genomic_DNA"/>
</dbReference>
<accession>A0ABQ7LE31</accession>